<dbReference type="InterPro" id="IPR050272">
    <property type="entry name" value="Isochorismatase-like_hydrls"/>
</dbReference>
<protein>
    <submittedName>
        <fullName evidence="3">Cysteine hydrolase family protein</fullName>
    </submittedName>
</protein>
<proteinExistence type="predicted"/>
<evidence type="ECO:0000313" key="4">
    <source>
        <dbReference type="Proteomes" id="UP001562178"/>
    </source>
</evidence>
<dbReference type="InterPro" id="IPR000868">
    <property type="entry name" value="Isochorismatase-like_dom"/>
</dbReference>
<evidence type="ECO:0000313" key="3">
    <source>
        <dbReference type="EMBL" id="MEY2251662.1"/>
    </source>
</evidence>
<accession>A0ABV4B2Q3</accession>
<dbReference type="InterPro" id="IPR036380">
    <property type="entry name" value="Isochorismatase-like_sf"/>
</dbReference>
<gene>
    <name evidence="3" type="ORF">AB7A72_11670</name>
</gene>
<dbReference type="PANTHER" id="PTHR43540">
    <property type="entry name" value="PEROXYUREIDOACRYLATE/UREIDOACRYLATE AMIDOHYDROLASE-RELATED"/>
    <property type="match status" value="1"/>
</dbReference>
<dbReference type="RefSeq" id="WP_239812492.1">
    <property type="nucleotide sequence ID" value="NZ_JBGBDC010000004.1"/>
</dbReference>
<dbReference type="Pfam" id="PF00857">
    <property type="entry name" value="Isochorismatase"/>
    <property type="match status" value="1"/>
</dbReference>
<dbReference type="CDD" id="cd00431">
    <property type="entry name" value="cysteine_hydrolases"/>
    <property type="match status" value="1"/>
</dbReference>
<dbReference type="GO" id="GO:0016787">
    <property type="term" value="F:hydrolase activity"/>
    <property type="evidence" value="ECO:0007669"/>
    <property type="project" value="UniProtKB-KW"/>
</dbReference>
<keyword evidence="4" id="KW-1185">Reference proteome</keyword>
<dbReference type="PANTHER" id="PTHR43540:SF6">
    <property type="entry name" value="ISOCHORISMATASE-LIKE DOMAIN-CONTAINING PROTEIN"/>
    <property type="match status" value="1"/>
</dbReference>
<organism evidence="3 4">
    <name type="scientific">Comamonas sediminis</name>
    <dbReference type="NCBI Taxonomy" id="1783360"/>
    <lineage>
        <taxon>Bacteria</taxon>
        <taxon>Pseudomonadati</taxon>
        <taxon>Pseudomonadota</taxon>
        <taxon>Betaproteobacteria</taxon>
        <taxon>Burkholderiales</taxon>
        <taxon>Comamonadaceae</taxon>
        <taxon>Comamonas</taxon>
    </lineage>
</organism>
<keyword evidence="1 3" id="KW-0378">Hydrolase</keyword>
<comment type="caution">
    <text evidence="3">The sequence shown here is derived from an EMBL/GenBank/DDBJ whole genome shotgun (WGS) entry which is preliminary data.</text>
</comment>
<dbReference type="SUPFAM" id="SSF52499">
    <property type="entry name" value="Isochorismatase-like hydrolases"/>
    <property type="match status" value="1"/>
</dbReference>
<name>A0ABV4B2Q3_9BURK</name>
<feature type="domain" description="Isochorismatase-like" evidence="2">
    <location>
        <begin position="18"/>
        <end position="182"/>
    </location>
</feature>
<sequence>MPAQPSLQPTRLPRSQVAMLLVDVINPFQFPGADRMLPDILEAARAIAQLKRRMRQRGAIAVYANDNYGTWHSEFSDVLGNCQALPGLRGDVAQMLAPHAQDLRVLKPQHSGFHSTPLQHLLSKMGVKKVVVVGFITDMCVFTTATDACMLGYQVAVPSDCTASVTAERKCAALAQLKTAFGCSTAKGR</sequence>
<dbReference type="EMBL" id="JBGBDC010000004">
    <property type="protein sequence ID" value="MEY2251662.1"/>
    <property type="molecule type" value="Genomic_DNA"/>
</dbReference>
<dbReference type="Gene3D" id="3.40.50.850">
    <property type="entry name" value="Isochorismatase-like"/>
    <property type="match status" value="1"/>
</dbReference>
<dbReference type="Proteomes" id="UP001562178">
    <property type="component" value="Unassembled WGS sequence"/>
</dbReference>
<reference evidence="3 4" key="1">
    <citation type="journal article" date="2016" name="Int. J. Syst. Evol. Microbiol.">
        <title>Description of Comamonas sediminis sp. nov., isolated from lagoon sediments.</title>
        <authorList>
            <person name="Subhash Y."/>
            <person name="Bang J.J."/>
            <person name="You T.H."/>
            <person name="Lee S.S."/>
        </authorList>
    </citation>
    <scope>NUCLEOTIDE SEQUENCE [LARGE SCALE GENOMIC DNA]</scope>
    <source>
        <strain evidence="3 4">JCM 31169</strain>
    </source>
</reference>
<evidence type="ECO:0000259" key="2">
    <source>
        <dbReference type="Pfam" id="PF00857"/>
    </source>
</evidence>
<evidence type="ECO:0000256" key="1">
    <source>
        <dbReference type="ARBA" id="ARBA00022801"/>
    </source>
</evidence>